<dbReference type="GO" id="GO:0004176">
    <property type="term" value="F:ATP-dependent peptidase activity"/>
    <property type="evidence" value="ECO:0007669"/>
    <property type="project" value="TreeGrafter"/>
</dbReference>
<keyword evidence="2" id="KW-0812">Transmembrane</keyword>
<dbReference type="Pfam" id="PF17862">
    <property type="entry name" value="AAA_lid_3"/>
    <property type="match status" value="1"/>
</dbReference>
<evidence type="ECO:0000313" key="9">
    <source>
        <dbReference type="EMBL" id="KAJ0986121.1"/>
    </source>
</evidence>
<keyword evidence="6" id="KW-1133">Transmembrane helix</keyword>
<evidence type="ECO:0000256" key="6">
    <source>
        <dbReference type="ARBA" id="ARBA00022989"/>
    </source>
</evidence>
<keyword evidence="5" id="KW-0067">ATP-binding</keyword>
<sequence>MFPKEVLQGELCQKGRNLRKELGGTSRLHTSFEDLQEAPQGLIRRRIKLKMQTKCGEQSWRQYKGPRSYGRGKLPGVPSPCASLASISSRMMVGGFGMVVTALMAAAAAVNCRSLLGTSLQHRPCCHLFPVCCTAVVFVCMASCRGKPMHKAGVTCHNFEHFGDEVNKPSVVFIDEIDALATRYEHLVSAAYITNPSSGGKGRLDILKVHAHKVRMSPSVDLSTYAQNLPGWTGAKLAQLTQEAALVAVRNGHESILQSDMDDAVDRSDSRAKACRIELGHQGQCRRAVTEVGVTITSHLLRRYENAKVESCERISIIPRGQVLLDNKEINGDQIEFIIDSYPAETPVNLVLEEKNPGNLPDFHMEVEHDEGVILLSPINRGCIVTMDLICHLI</sequence>
<keyword evidence="7" id="KW-0472">Membrane</keyword>
<dbReference type="PANTHER" id="PTHR23076:SF111">
    <property type="entry name" value="INACTIVE ATP-DEPENDENT ZINC METALLOPROTEASE FTSHI 1, CHLOROPLASTIC-RELATED"/>
    <property type="match status" value="1"/>
</dbReference>
<dbReference type="AlphaFoldDB" id="A0A9D5D6A4"/>
<evidence type="ECO:0000256" key="7">
    <source>
        <dbReference type="ARBA" id="ARBA00023136"/>
    </source>
</evidence>
<dbReference type="GO" id="GO:0006508">
    <property type="term" value="P:proteolysis"/>
    <property type="evidence" value="ECO:0007669"/>
    <property type="project" value="UniProtKB-KW"/>
</dbReference>
<name>A0A9D5D6A4_9LILI</name>
<dbReference type="EMBL" id="JAGGNH010000001">
    <property type="protein sequence ID" value="KAJ0986121.1"/>
    <property type="molecule type" value="Genomic_DNA"/>
</dbReference>
<organism evidence="9 10">
    <name type="scientific">Dioscorea zingiberensis</name>
    <dbReference type="NCBI Taxonomy" id="325984"/>
    <lineage>
        <taxon>Eukaryota</taxon>
        <taxon>Viridiplantae</taxon>
        <taxon>Streptophyta</taxon>
        <taxon>Embryophyta</taxon>
        <taxon>Tracheophyta</taxon>
        <taxon>Spermatophyta</taxon>
        <taxon>Magnoliopsida</taxon>
        <taxon>Liliopsida</taxon>
        <taxon>Dioscoreales</taxon>
        <taxon>Dioscoreaceae</taxon>
        <taxon>Dioscorea</taxon>
    </lineage>
</organism>
<comment type="caution">
    <text evidence="9">The sequence shown here is derived from an EMBL/GenBank/DDBJ whole genome shotgun (WGS) entry which is preliminary data.</text>
</comment>
<dbReference type="GO" id="GO:0045037">
    <property type="term" value="P:protein import into chloroplast stroma"/>
    <property type="evidence" value="ECO:0007669"/>
    <property type="project" value="TreeGrafter"/>
</dbReference>
<gene>
    <name evidence="9" type="ORF">J5N97_004477</name>
</gene>
<dbReference type="Proteomes" id="UP001085076">
    <property type="component" value="Miscellaneous, Linkage group lg01"/>
</dbReference>
<dbReference type="PANTHER" id="PTHR23076">
    <property type="entry name" value="METALLOPROTEASE M41 FTSH"/>
    <property type="match status" value="1"/>
</dbReference>
<accession>A0A9D5D6A4</accession>
<proteinExistence type="predicted"/>
<keyword evidence="4" id="KW-0378">Hydrolase</keyword>
<evidence type="ECO:0000256" key="3">
    <source>
        <dbReference type="ARBA" id="ARBA00022741"/>
    </source>
</evidence>
<keyword evidence="1" id="KW-0645">Protease</keyword>
<reference evidence="9" key="2">
    <citation type="journal article" date="2022" name="Hortic Res">
        <title>The genome of Dioscorea zingiberensis sheds light on the biosynthesis, origin and evolution of the medicinally important diosgenin saponins.</title>
        <authorList>
            <person name="Li Y."/>
            <person name="Tan C."/>
            <person name="Li Z."/>
            <person name="Guo J."/>
            <person name="Li S."/>
            <person name="Chen X."/>
            <person name="Wang C."/>
            <person name="Dai X."/>
            <person name="Yang H."/>
            <person name="Song W."/>
            <person name="Hou L."/>
            <person name="Xu J."/>
            <person name="Tong Z."/>
            <person name="Xu A."/>
            <person name="Yuan X."/>
            <person name="Wang W."/>
            <person name="Yang Q."/>
            <person name="Chen L."/>
            <person name="Sun Z."/>
            <person name="Wang K."/>
            <person name="Pan B."/>
            <person name="Chen J."/>
            <person name="Bao Y."/>
            <person name="Liu F."/>
            <person name="Qi X."/>
            <person name="Gang D.R."/>
            <person name="Wen J."/>
            <person name="Li J."/>
        </authorList>
    </citation>
    <scope>NUCLEOTIDE SEQUENCE</scope>
    <source>
        <strain evidence="9">Dzin_1.0</strain>
    </source>
</reference>
<dbReference type="GO" id="GO:0009507">
    <property type="term" value="C:chloroplast"/>
    <property type="evidence" value="ECO:0007669"/>
    <property type="project" value="TreeGrafter"/>
</dbReference>
<dbReference type="FunFam" id="1.10.8.60:FF:000083">
    <property type="entry name" value="ATP-dependent zinc metalloprotease FtsH"/>
    <property type="match status" value="1"/>
</dbReference>
<protein>
    <recommendedName>
        <fullName evidence="8">AAA ATPase AAA+ lid domain-containing protein</fullName>
    </recommendedName>
</protein>
<evidence type="ECO:0000313" key="10">
    <source>
        <dbReference type="Proteomes" id="UP001085076"/>
    </source>
</evidence>
<evidence type="ECO:0000256" key="2">
    <source>
        <dbReference type="ARBA" id="ARBA00022692"/>
    </source>
</evidence>
<dbReference type="InterPro" id="IPR027417">
    <property type="entry name" value="P-loop_NTPase"/>
</dbReference>
<dbReference type="InterPro" id="IPR041569">
    <property type="entry name" value="AAA_lid_3"/>
</dbReference>
<keyword evidence="10" id="KW-1185">Reference proteome</keyword>
<dbReference type="Gene3D" id="1.10.8.60">
    <property type="match status" value="1"/>
</dbReference>
<dbReference type="GO" id="GO:0005524">
    <property type="term" value="F:ATP binding"/>
    <property type="evidence" value="ECO:0007669"/>
    <property type="project" value="UniProtKB-KW"/>
</dbReference>
<keyword evidence="3" id="KW-0547">Nucleotide-binding</keyword>
<reference evidence="9" key="1">
    <citation type="submission" date="2021-03" db="EMBL/GenBank/DDBJ databases">
        <authorList>
            <person name="Li Z."/>
            <person name="Yang C."/>
        </authorList>
    </citation>
    <scope>NUCLEOTIDE SEQUENCE</scope>
    <source>
        <strain evidence="9">Dzin_1.0</strain>
        <tissue evidence="9">Leaf</tissue>
    </source>
</reference>
<dbReference type="OrthoDB" id="2016698at2759"/>
<dbReference type="SUPFAM" id="SSF52540">
    <property type="entry name" value="P-loop containing nucleoside triphosphate hydrolases"/>
    <property type="match status" value="1"/>
</dbReference>
<feature type="domain" description="AAA ATPase AAA+ lid" evidence="8">
    <location>
        <begin position="219"/>
        <end position="262"/>
    </location>
</feature>
<evidence type="ECO:0000256" key="4">
    <source>
        <dbReference type="ARBA" id="ARBA00022801"/>
    </source>
</evidence>
<evidence type="ECO:0000259" key="8">
    <source>
        <dbReference type="Pfam" id="PF17862"/>
    </source>
</evidence>
<evidence type="ECO:0000256" key="5">
    <source>
        <dbReference type="ARBA" id="ARBA00022840"/>
    </source>
</evidence>
<evidence type="ECO:0000256" key="1">
    <source>
        <dbReference type="ARBA" id="ARBA00022670"/>
    </source>
</evidence>